<dbReference type="InterPro" id="IPR007060">
    <property type="entry name" value="FtsL/DivIC"/>
</dbReference>
<evidence type="ECO:0000256" key="1">
    <source>
        <dbReference type="SAM" id="Coils"/>
    </source>
</evidence>
<feature type="transmembrane region" description="Helical" evidence="2">
    <location>
        <begin position="23"/>
        <end position="45"/>
    </location>
</feature>
<gene>
    <name evidence="3" type="ORF">A2406_04385</name>
</gene>
<dbReference type="Pfam" id="PF04977">
    <property type="entry name" value="DivIC"/>
    <property type="match status" value="1"/>
</dbReference>
<dbReference type="AlphaFoldDB" id="A0A1G2BXG0"/>
<evidence type="ECO:0000313" key="3">
    <source>
        <dbReference type="EMBL" id="OGY93778.1"/>
    </source>
</evidence>
<protein>
    <recommendedName>
        <fullName evidence="5">Cell division protein FtsL</fullName>
    </recommendedName>
</protein>
<dbReference type="Proteomes" id="UP000177626">
    <property type="component" value="Unassembled WGS sequence"/>
</dbReference>
<proteinExistence type="predicted"/>
<comment type="caution">
    <text evidence="3">The sequence shown here is derived from an EMBL/GenBank/DDBJ whole genome shotgun (WGS) entry which is preliminary data.</text>
</comment>
<keyword evidence="1" id="KW-0175">Coiled coil</keyword>
<keyword evidence="2" id="KW-0472">Membrane</keyword>
<evidence type="ECO:0008006" key="5">
    <source>
        <dbReference type="Google" id="ProtNLM"/>
    </source>
</evidence>
<organism evidence="3 4">
    <name type="scientific">Candidatus Komeilibacteria bacterium RIFOXYC1_FULL_37_11</name>
    <dbReference type="NCBI Taxonomy" id="1798555"/>
    <lineage>
        <taxon>Bacteria</taxon>
        <taxon>Candidatus Komeiliibacteriota</taxon>
    </lineage>
</organism>
<reference evidence="3 4" key="1">
    <citation type="journal article" date="2016" name="Nat. Commun.">
        <title>Thousands of microbial genomes shed light on interconnected biogeochemical processes in an aquifer system.</title>
        <authorList>
            <person name="Anantharaman K."/>
            <person name="Brown C.T."/>
            <person name="Hug L.A."/>
            <person name="Sharon I."/>
            <person name="Castelle C.J."/>
            <person name="Probst A.J."/>
            <person name="Thomas B.C."/>
            <person name="Singh A."/>
            <person name="Wilkins M.J."/>
            <person name="Karaoz U."/>
            <person name="Brodie E.L."/>
            <person name="Williams K.H."/>
            <person name="Hubbard S.S."/>
            <person name="Banfield J.F."/>
        </authorList>
    </citation>
    <scope>NUCLEOTIDE SEQUENCE [LARGE SCALE GENOMIC DNA]</scope>
</reference>
<accession>A0A1G2BXG0</accession>
<sequence>MNNQFRYKAPSTQSKSSDWKGRIWRSNIFSALLILLLLASFLKVAKEIMLRWEIKKEINTLEVQLDDLEGKKAKMDQLISYLKTDEYIEKQARTELNLTKLGEKQVNLVGFEASNQNISDENISNIEKWFNYFFD</sequence>
<evidence type="ECO:0000256" key="2">
    <source>
        <dbReference type="SAM" id="Phobius"/>
    </source>
</evidence>
<dbReference type="EMBL" id="MHKQ01000017">
    <property type="protein sequence ID" value="OGY93778.1"/>
    <property type="molecule type" value="Genomic_DNA"/>
</dbReference>
<keyword evidence="2" id="KW-0812">Transmembrane</keyword>
<evidence type="ECO:0000313" key="4">
    <source>
        <dbReference type="Proteomes" id="UP000177626"/>
    </source>
</evidence>
<keyword evidence="2" id="KW-1133">Transmembrane helix</keyword>
<feature type="coiled-coil region" evidence="1">
    <location>
        <begin position="51"/>
        <end position="78"/>
    </location>
</feature>
<name>A0A1G2BXG0_9BACT</name>